<dbReference type="PANTHER" id="PTHR10434">
    <property type="entry name" value="1-ACYL-SN-GLYCEROL-3-PHOSPHATE ACYLTRANSFERASE"/>
    <property type="match status" value="1"/>
</dbReference>
<dbReference type="PANTHER" id="PTHR10434:SF11">
    <property type="entry name" value="1-ACYL-SN-GLYCEROL-3-PHOSPHATE ACYLTRANSFERASE"/>
    <property type="match status" value="1"/>
</dbReference>
<evidence type="ECO:0000313" key="6">
    <source>
        <dbReference type="EMBL" id="MTI28643.1"/>
    </source>
</evidence>
<name>A0ABW9RWQ6_9BACT</name>
<reference evidence="6 7" key="1">
    <citation type="submission" date="2019-02" db="EMBL/GenBank/DDBJ databases">
        <authorList>
            <person name="Goldberg S.R."/>
            <person name="Haltli B.A."/>
            <person name="Correa H."/>
            <person name="Russell K.G."/>
        </authorList>
    </citation>
    <scope>NUCLEOTIDE SEQUENCE [LARGE SCALE GENOMIC DNA]</scope>
    <source>
        <strain evidence="6 7">JCM 16186</strain>
    </source>
</reference>
<sequence length="259" mass="30437">MFLAKRIIEKRNHLSLMKIIRGFHATYAVIVFAITFIFFFPLLMIPVLLPRQFHLVGVFNRWWARVFLTFIFIPYENEYRTKLDKNKNYIFCPNHFSYLDIPAMGLNEINSIFVGKSDMEKVPLFGYMYKKLHITVNRDSLKSRYGTFLRSCLAIDEGKNLMIFPEGGILTTSPPEMTRFKDGAFRTAIEKQIAIIPVTIPYNWIILPDSSFLPRRHKMKIIYHEPIETQGLTLADMPALKQKTYEVINSELKKHLNEY</sequence>
<dbReference type="EMBL" id="SMLW01000669">
    <property type="protein sequence ID" value="MTI28643.1"/>
    <property type="molecule type" value="Genomic_DNA"/>
</dbReference>
<comment type="pathway">
    <text evidence="1">Lipid metabolism.</text>
</comment>
<evidence type="ECO:0000256" key="4">
    <source>
        <dbReference type="SAM" id="Phobius"/>
    </source>
</evidence>
<keyword evidence="4" id="KW-0812">Transmembrane</keyword>
<dbReference type="SUPFAM" id="SSF69593">
    <property type="entry name" value="Glycerol-3-phosphate (1)-acyltransferase"/>
    <property type="match status" value="1"/>
</dbReference>
<keyword evidence="4" id="KW-0472">Membrane</keyword>
<evidence type="ECO:0000313" key="7">
    <source>
        <dbReference type="Proteomes" id="UP000798808"/>
    </source>
</evidence>
<accession>A0ABW9RWQ6</accession>
<evidence type="ECO:0000259" key="5">
    <source>
        <dbReference type="SMART" id="SM00563"/>
    </source>
</evidence>
<dbReference type="GO" id="GO:0016746">
    <property type="term" value="F:acyltransferase activity"/>
    <property type="evidence" value="ECO:0007669"/>
    <property type="project" value="UniProtKB-KW"/>
</dbReference>
<gene>
    <name evidence="6" type="ORF">E1163_27035</name>
</gene>
<protein>
    <submittedName>
        <fullName evidence="6">1-acyl-sn-glycerol-3-phosphate acyltransferase</fullName>
    </submittedName>
</protein>
<dbReference type="SMART" id="SM00563">
    <property type="entry name" value="PlsC"/>
    <property type="match status" value="1"/>
</dbReference>
<dbReference type="CDD" id="cd07989">
    <property type="entry name" value="LPLAT_AGPAT-like"/>
    <property type="match status" value="1"/>
</dbReference>
<keyword evidence="7" id="KW-1185">Reference proteome</keyword>
<proteinExistence type="predicted"/>
<keyword evidence="3 6" id="KW-0012">Acyltransferase</keyword>
<keyword evidence="2" id="KW-0808">Transferase</keyword>
<feature type="transmembrane region" description="Helical" evidence="4">
    <location>
        <begin position="21"/>
        <end position="49"/>
    </location>
</feature>
<dbReference type="Pfam" id="PF01553">
    <property type="entry name" value="Acyltransferase"/>
    <property type="match status" value="1"/>
</dbReference>
<evidence type="ECO:0000256" key="3">
    <source>
        <dbReference type="ARBA" id="ARBA00023315"/>
    </source>
</evidence>
<comment type="caution">
    <text evidence="6">The sequence shown here is derived from an EMBL/GenBank/DDBJ whole genome shotgun (WGS) entry which is preliminary data.</text>
</comment>
<organism evidence="6 7">
    <name type="scientific">Fulvivirga kasyanovii</name>
    <dbReference type="NCBI Taxonomy" id="396812"/>
    <lineage>
        <taxon>Bacteria</taxon>
        <taxon>Pseudomonadati</taxon>
        <taxon>Bacteroidota</taxon>
        <taxon>Cytophagia</taxon>
        <taxon>Cytophagales</taxon>
        <taxon>Fulvivirgaceae</taxon>
        <taxon>Fulvivirga</taxon>
    </lineage>
</organism>
<evidence type="ECO:0000256" key="1">
    <source>
        <dbReference type="ARBA" id="ARBA00005189"/>
    </source>
</evidence>
<keyword evidence="4" id="KW-1133">Transmembrane helix</keyword>
<dbReference type="Proteomes" id="UP000798808">
    <property type="component" value="Unassembled WGS sequence"/>
</dbReference>
<feature type="domain" description="Phospholipid/glycerol acyltransferase" evidence="5">
    <location>
        <begin position="89"/>
        <end position="203"/>
    </location>
</feature>
<evidence type="ECO:0000256" key="2">
    <source>
        <dbReference type="ARBA" id="ARBA00022679"/>
    </source>
</evidence>
<dbReference type="InterPro" id="IPR002123">
    <property type="entry name" value="Plipid/glycerol_acylTrfase"/>
</dbReference>